<gene>
    <name evidence="8" type="ORF">PLOB_00041928</name>
</gene>
<feature type="domain" description="Sushi" evidence="7">
    <location>
        <begin position="1250"/>
        <end position="1314"/>
    </location>
</feature>
<feature type="domain" description="Sushi" evidence="7">
    <location>
        <begin position="1377"/>
        <end position="1440"/>
    </location>
</feature>
<dbReference type="SUPFAM" id="SSF57196">
    <property type="entry name" value="EGF/Laminin"/>
    <property type="match status" value="3"/>
</dbReference>
<sequence length="2157" mass="234254">MSAAISDICPSVLRFSLIMSPIGSHFKWIAPFALITLILERTARGHGAAICTPPCLLFSNTTDIFAVDYKTSAVHSVVTGLTRAVALDVHFSMGYIFWSDVSEQNIKRSGIDGSGITTIITNIGVCDGLAVQWTTSELYWTDTTHDTISKSDLSGNNQQTVLSLGLDEPRDIALDPDRGLMIWTDWGSSPKIEKASLTGNQRVAIVTSDIHWPNGIELDRWNNRIYWVDGAVDQLESVDYDGNDRKLLSTVTNFHGFGVAIIPPFLFFTDWASNGQIHQVDAKTGYFVVSGVRFTGRPMGIVAYDSSRQPPVSSSCATNNGGCSHFCVVKTSGGHECVCPVGLSLKADGKTCNKKMDKFLVFMDADAKSTDIISLDVNYFVARRLFFHHGNQRPIAVDYDPVEDRVYWTDVAQGLIISAISNATSLRIPFRCNVKVPDGLAIDHVGQNIYWTDTGTNRIEVARLDGTSRKLLIKDGLDEPRAIVLDERNGTMYWSDWGSNPMIEKAAMDGSSRRTIVTGNLGWPNGLTIDQTISLLYWADAKLDKIEVSDLNGDNRRVIMLSAADIHPFGLTVYKRILYWTDWNNKSISRYDLNNGNTELIIQGLQKPMDIHLYDSSRVFSGSHPCTINNGNCSDLCLLTPQGGHQCACPTGVVLKPDGKNCNYDLFKNLSSDKLMLFAEANSGEIYKVPLAVPDTPCFPLGIKTNISRPVAVDYDPIEGKVYWTDVTLKQIVRSYPNGSDLEVIAERNVESPEGIAVDWIGRNVYWTDYQTSKIEVSRLDGSYRFSLITSSLDNPRALILDIDARKMYWSDWGASPKIEQANMDGTARTVLVSSGLSWVNSLALDFKNRLLYWCDAQLDKIERVDLQGNNRVLILNLSSNNDSYHPFGLALYEDALFWTDWITQSVHRYNMTSSLSDVLVHGMGAPMEIHIYDYSIITTGTTSCSHLNGGCSHICLPSPNGHQCFCPEGVHLIPGDSSTCQGVNRCPQLFAPVHGSLLPCSNLPGQSCVFSCDQGYLLSGASTRICQGDGSWTGVQTHCTVVTCPSLPTPSNGTRQGCSGASTEIYNTVCQFSCHPGFVSLGSSSRTCLQNGSWSGQDFVCQAIICPPLATPPKALLLTPSCGSTYGSSCRYSCQSGYTSFTGKVTRTCLLNGQWSGNDINCTDTQPPDFGATCPAKPLTAYAEREMLSALVNWTQPVGTDNSGVSTTVTSNYQSPTRFSQGTHVITYTAVDQSGNKATCTFLVIILVINCTSLRVSPGGPLQMDSCGDHYGSKCNFSCSVGYRLNGSSTVTCNAPGNSPPGVWDSPIPVCQEITCQSHPDLINGVKRGCLNPVSARYSAICSFSCNVGYNLTGSSRRQCQENGTWSGVAPTCQVVNCSALTPPANGTVSPRSCLSRSTYSQTCSFSCKTPGYVLEGTSARVCDKNGEWTGNKDTFCRDNTPPSFNGSCPRNIVVSVPKCSSSTVVSWNGPIASDNSGHMTLSYPAVRPPANLSIGLHYVHYSAADAEGNRANCSFVVQVIKRSCPFLQPPVYGTITSLSCGSAYGSQANIACNEGHRLVGSRGRSCEANGTWSGNITTCKIVKCPSIKVLANGKISPTPCTLSEGVSYKTQCILQCDVLNGYGLDGPTQVSCLANGSWSGNISNISCKDIQPPSIQCPPNMETPTGAGKSYAIVTWQVPVPTDNSKGFLNLSGVLPPQRMNVGTNLIRYDVTDLEGLKGDCHFSIRVKDLEPPKIDPCPGDTKIISTARWHKLFLPSVNVTDNVGVELFSTSIQNGSEMTWGEYNVTYKALDRAGNAAYCRFLFTIADSPCEELAPPKNGAKACETWLAGLMCTVHCNNGYGFANQPHPVYFCSPTTGEWFHERNNKGKKPSLPDCSKTHIPKSAFVNGQYHYLTDNCGGENMREEIARNFIELLMRTPFGQAGACSDVSQCNIQNVEVECGVTTRRKRDTTSNQNTTTIPLTVSFSLQIPVSGGLNTSVDINQTYVQISKEVLTVLSKVDMTLNVSGMVIRTDPSKPPQFQLSRLVCEEGQVQSGVMCVNCPIGYFFDGTSCQACAVNQYQDQEAQNSCKSCPAGTSTSGQQASKKLQDCQDQPKGSSKKQSVLFNPVVIALIAGGSVVVIVLVLCGVFMMAFSCCPFCRKVRKARVGPDFELS</sequence>
<feature type="repeat" description="LDL-receptor class B" evidence="4">
    <location>
        <begin position="763"/>
        <end position="805"/>
    </location>
</feature>
<feature type="repeat" description="LDL-receptor class B" evidence="4">
    <location>
        <begin position="806"/>
        <end position="849"/>
    </location>
</feature>
<dbReference type="Pfam" id="PF07699">
    <property type="entry name" value="Ephrin_rec_like"/>
    <property type="match status" value="1"/>
</dbReference>
<keyword evidence="1" id="KW-0677">Repeat</keyword>
<feature type="repeat" description="LDL-receptor class B" evidence="4">
    <location>
        <begin position="447"/>
        <end position="489"/>
    </location>
</feature>
<evidence type="ECO:0000256" key="1">
    <source>
        <dbReference type="ARBA" id="ARBA00022737"/>
    </source>
</evidence>
<feature type="transmembrane region" description="Helical" evidence="5">
    <location>
        <begin position="2111"/>
        <end position="2139"/>
    </location>
</feature>
<dbReference type="CDD" id="cd00033">
    <property type="entry name" value="CCP"/>
    <property type="match status" value="8"/>
</dbReference>
<feature type="disulfide bond" evidence="3">
    <location>
        <begin position="1107"/>
        <end position="1150"/>
    </location>
</feature>
<feature type="domain" description="Sushi" evidence="7">
    <location>
        <begin position="1524"/>
        <end position="1583"/>
    </location>
</feature>
<feature type="domain" description="Sushi" evidence="7">
    <location>
        <begin position="1105"/>
        <end position="1165"/>
    </location>
</feature>
<dbReference type="SUPFAM" id="SSF57184">
    <property type="entry name" value="Growth factor receptor domain"/>
    <property type="match status" value="1"/>
</dbReference>
<comment type="caution">
    <text evidence="3">Lacks conserved residue(s) required for the propagation of feature annotation.</text>
</comment>
<keyword evidence="5" id="KW-0472">Membrane</keyword>
<dbReference type="InterPro" id="IPR003410">
    <property type="entry name" value="HYR_dom"/>
</dbReference>
<comment type="caution">
    <text evidence="8">The sequence shown here is derived from an EMBL/GenBank/DDBJ whole genome shotgun (WGS) entry which is preliminary data.</text>
</comment>
<dbReference type="PROSITE" id="PS50923">
    <property type="entry name" value="SUSHI"/>
    <property type="match status" value="8"/>
</dbReference>
<dbReference type="EMBL" id="CALNXK010000067">
    <property type="protein sequence ID" value="CAH3141743.1"/>
    <property type="molecule type" value="Genomic_DNA"/>
</dbReference>
<evidence type="ECO:0000259" key="7">
    <source>
        <dbReference type="PROSITE" id="PS50923"/>
    </source>
</evidence>
<dbReference type="InterPro" id="IPR011042">
    <property type="entry name" value="6-blade_b-propeller_TolB-like"/>
</dbReference>
<dbReference type="SUPFAM" id="SSF63825">
    <property type="entry name" value="YWTD domain"/>
    <property type="match status" value="3"/>
</dbReference>
<feature type="repeat" description="LDL-receptor class B" evidence="4">
    <location>
        <begin position="404"/>
        <end position="446"/>
    </location>
</feature>
<keyword evidence="3" id="KW-0768">Sushi</keyword>
<feature type="domain" description="Sushi" evidence="7">
    <location>
        <begin position="1043"/>
        <end position="1104"/>
    </location>
</feature>
<feature type="repeat" description="LDL-receptor class B" evidence="4">
    <location>
        <begin position="534"/>
        <end position="577"/>
    </location>
</feature>
<evidence type="ECO:0000259" key="6">
    <source>
        <dbReference type="PROSITE" id="PS50825"/>
    </source>
</evidence>
<dbReference type="SMART" id="SM00032">
    <property type="entry name" value="CCP"/>
    <property type="match status" value="8"/>
</dbReference>
<name>A0ABN8PGT6_9CNID</name>
<feature type="domain" description="HYR" evidence="6">
    <location>
        <begin position="1439"/>
        <end position="1523"/>
    </location>
</feature>
<dbReference type="InterPro" id="IPR050778">
    <property type="entry name" value="Cueball_EGF_LRP_Nidogen"/>
</dbReference>
<dbReference type="Proteomes" id="UP001159405">
    <property type="component" value="Unassembled WGS sequence"/>
</dbReference>
<evidence type="ECO:0000256" key="3">
    <source>
        <dbReference type="PROSITE-ProRule" id="PRU00302"/>
    </source>
</evidence>
<keyword evidence="2 3" id="KW-1015">Disulfide bond</keyword>
<dbReference type="PANTHER" id="PTHR46513:SF13">
    <property type="entry name" value="EGF-LIKE DOMAIN-CONTAINING PROTEIN"/>
    <property type="match status" value="1"/>
</dbReference>
<evidence type="ECO:0000313" key="8">
    <source>
        <dbReference type="EMBL" id="CAH3141743.1"/>
    </source>
</evidence>
<feature type="repeat" description="LDL-receptor class B" evidence="4">
    <location>
        <begin position="179"/>
        <end position="222"/>
    </location>
</feature>
<feature type="repeat" description="LDL-receptor class B" evidence="4">
    <location>
        <begin position="720"/>
        <end position="762"/>
    </location>
</feature>
<feature type="domain" description="Sushi" evidence="7">
    <location>
        <begin position="1584"/>
        <end position="1651"/>
    </location>
</feature>
<dbReference type="Pfam" id="PF00058">
    <property type="entry name" value="Ldl_recept_b"/>
    <property type="match status" value="8"/>
</dbReference>
<dbReference type="PROSITE" id="PS51120">
    <property type="entry name" value="LDLRB"/>
    <property type="match status" value="12"/>
</dbReference>
<dbReference type="SMART" id="SM01411">
    <property type="entry name" value="Ephrin_rec_like"/>
    <property type="match status" value="1"/>
</dbReference>
<feature type="repeat" description="LDL-receptor class B" evidence="4">
    <location>
        <begin position="223"/>
        <end position="265"/>
    </location>
</feature>
<feature type="repeat" description="LDL-receptor class B" evidence="4">
    <location>
        <begin position="850"/>
        <end position="896"/>
    </location>
</feature>
<feature type="disulfide bond" evidence="3">
    <location>
        <begin position="1013"/>
        <end position="1040"/>
    </location>
</feature>
<keyword evidence="5" id="KW-1133">Transmembrane helix</keyword>
<proteinExistence type="predicted"/>
<evidence type="ECO:0000256" key="4">
    <source>
        <dbReference type="PROSITE-ProRule" id="PRU00461"/>
    </source>
</evidence>
<feature type="domain" description="HYR" evidence="6">
    <location>
        <begin position="1164"/>
        <end position="1249"/>
    </location>
</feature>
<dbReference type="InterPro" id="IPR000033">
    <property type="entry name" value="LDLR_classB_rpt"/>
</dbReference>
<dbReference type="Pfam" id="PF02494">
    <property type="entry name" value="HYR"/>
    <property type="match status" value="4"/>
</dbReference>
<evidence type="ECO:0000313" key="9">
    <source>
        <dbReference type="Proteomes" id="UP001159405"/>
    </source>
</evidence>
<evidence type="ECO:0000256" key="5">
    <source>
        <dbReference type="SAM" id="Phobius"/>
    </source>
</evidence>
<feature type="domain" description="Sushi" evidence="7">
    <location>
        <begin position="1315"/>
        <end position="1376"/>
    </location>
</feature>
<dbReference type="Pfam" id="PF00084">
    <property type="entry name" value="Sushi"/>
    <property type="match status" value="8"/>
</dbReference>
<feature type="repeat" description="LDL-receptor class B" evidence="4">
    <location>
        <begin position="94"/>
        <end position="135"/>
    </location>
</feature>
<organism evidence="8 9">
    <name type="scientific">Porites lobata</name>
    <dbReference type="NCBI Taxonomy" id="104759"/>
    <lineage>
        <taxon>Eukaryota</taxon>
        <taxon>Metazoa</taxon>
        <taxon>Cnidaria</taxon>
        <taxon>Anthozoa</taxon>
        <taxon>Hexacorallia</taxon>
        <taxon>Scleractinia</taxon>
        <taxon>Fungiina</taxon>
        <taxon>Poritidae</taxon>
        <taxon>Porites</taxon>
    </lineage>
</organism>
<feature type="domain" description="Sushi" evidence="7">
    <location>
        <begin position="985"/>
        <end position="1042"/>
    </location>
</feature>
<feature type="domain" description="HYR" evidence="6">
    <location>
        <begin position="1650"/>
        <end position="1731"/>
    </location>
</feature>
<keyword evidence="9" id="KW-1185">Reference proteome</keyword>
<dbReference type="Pfam" id="PF14670">
    <property type="entry name" value="FXa_inhibition"/>
    <property type="match status" value="3"/>
</dbReference>
<dbReference type="InterPro" id="IPR035976">
    <property type="entry name" value="Sushi/SCR/CCP_sf"/>
</dbReference>
<feature type="repeat" description="LDL-receptor class B" evidence="4">
    <location>
        <begin position="136"/>
        <end position="178"/>
    </location>
</feature>
<feature type="repeat" description="LDL-receptor class B" evidence="4">
    <location>
        <begin position="490"/>
        <end position="533"/>
    </location>
</feature>
<dbReference type="PROSITE" id="PS50825">
    <property type="entry name" value="HYR"/>
    <property type="match status" value="4"/>
</dbReference>
<dbReference type="SMART" id="SM00181">
    <property type="entry name" value="EGF"/>
    <property type="match status" value="5"/>
</dbReference>
<dbReference type="InterPro" id="IPR009030">
    <property type="entry name" value="Growth_fac_rcpt_cys_sf"/>
</dbReference>
<dbReference type="Gene3D" id="2.120.10.30">
    <property type="entry name" value="TolB, C-terminal domain"/>
    <property type="match status" value="3"/>
</dbReference>
<dbReference type="InterPro" id="IPR000436">
    <property type="entry name" value="Sushi_SCR_CCP_dom"/>
</dbReference>
<keyword evidence="5" id="KW-0812">Transmembrane</keyword>
<protein>
    <submittedName>
        <fullName evidence="8">Uncharacterized protein</fullName>
    </submittedName>
</protein>
<reference evidence="8 9" key="1">
    <citation type="submission" date="2022-05" db="EMBL/GenBank/DDBJ databases">
        <authorList>
            <consortium name="Genoscope - CEA"/>
            <person name="William W."/>
        </authorList>
    </citation>
    <scope>NUCLEOTIDE SEQUENCE [LARGE SCALE GENOMIC DNA]</scope>
</reference>
<dbReference type="SMART" id="SM00135">
    <property type="entry name" value="LY"/>
    <property type="match status" value="14"/>
</dbReference>
<accession>A0ABN8PGT6</accession>
<dbReference type="Gene3D" id="2.10.50.10">
    <property type="entry name" value="Tumor Necrosis Factor Receptor, subunit A, domain 2"/>
    <property type="match status" value="1"/>
</dbReference>
<evidence type="ECO:0000256" key="2">
    <source>
        <dbReference type="ARBA" id="ARBA00023157"/>
    </source>
</evidence>
<feature type="disulfide bond" evidence="3">
    <location>
        <begin position="1554"/>
        <end position="1581"/>
    </location>
</feature>
<dbReference type="InterPro" id="IPR000742">
    <property type="entry name" value="EGF"/>
</dbReference>
<dbReference type="Gene3D" id="2.10.70.10">
    <property type="entry name" value="Complement Module, domain 1"/>
    <property type="match status" value="8"/>
</dbReference>
<feature type="disulfide bond" evidence="3">
    <location>
        <begin position="1075"/>
        <end position="1102"/>
    </location>
</feature>
<dbReference type="SUPFAM" id="SSF57535">
    <property type="entry name" value="Complement control module/SCR domain"/>
    <property type="match status" value="8"/>
</dbReference>
<dbReference type="PANTHER" id="PTHR46513">
    <property type="entry name" value="VITELLOGENIN RECEPTOR-LIKE PROTEIN-RELATED-RELATED"/>
    <property type="match status" value="1"/>
</dbReference>
<feature type="domain" description="HYR" evidence="6">
    <location>
        <begin position="1732"/>
        <end position="1810"/>
    </location>
</feature>
<feature type="disulfide bond" evidence="3">
    <location>
        <begin position="1347"/>
        <end position="1374"/>
    </location>
</feature>
<dbReference type="InterPro" id="IPR011641">
    <property type="entry name" value="Tyr-kin_ephrin_A/B_rcpt-like"/>
</dbReference>